<dbReference type="Pfam" id="PF04972">
    <property type="entry name" value="BON"/>
    <property type="match status" value="2"/>
</dbReference>
<dbReference type="InterPro" id="IPR051686">
    <property type="entry name" value="Lipoprotein_DolP"/>
</dbReference>
<dbReference type="EMBL" id="JBBUTF010000014">
    <property type="protein sequence ID" value="MEK8027492.1"/>
    <property type="molecule type" value="Genomic_DNA"/>
</dbReference>
<evidence type="ECO:0000259" key="3">
    <source>
        <dbReference type="PROSITE" id="PS50914"/>
    </source>
</evidence>
<dbReference type="PROSITE" id="PS50914">
    <property type="entry name" value="BON"/>
    <property type="match status" value="2"/>
</dbReference>
<keyword evidence="5" id="KW-1185">Reference proteome</keyword>
<name>A0ABU9BC71_9BURK</name>
<gene>
    <name evidence="4" type="ORF">AACH11_16130</name>
</gene>
<comment type="caution">
    <text evidence="4">The sequence shown here is derived from an EMBL/GenBank/DDBJ whole genome shotgun (WGS) entry which is preliminary data.</text>
</comment>
<organism evidence="4 5">
    <name type="scientific">Pseudaquabacterium rugosum</name>
    <dbReference type="NCBI Taxonomy" id="2984194"/>
    <lineage>
        <taxon>Bacteria</taxon>
        <taxon>Pseudomonadati</taxon>
        <taxon>Pseudomonadota</taxon>
        <taxon>Betaproteobacteria</taxon>
        <taxon>Burkholderiales</taxon>
        <taxon>Sphaerotilaceae</taxon>
        <taxon>Pseudaquabacterium</taxon>
    </lineage>
</organism>
<evidence type="ECO:0000313" key="5">
    <source>
        <dbReference type="Proteomes" id="UP001368500"/>
    </source>
</evidence>
<feature type="chain" id="PRO_5045215908" evidence="2">
    <location>
        <begin position="20"/>
        <end position="203"/>
    </location>
</feature>
<dbReference type="InterPro" id="IPR014004">
    <property type="entry name" value="Transpt-assoc_nodulatn_dom_bac"/>
</dbReference>
<evidence type="ECO:0000313" key="4">
    <source>
        <dbReference type="EMBL" id="MEK8027492.1"/>
    </source>
</evidence>
<sequence>MALTVGLGASALASLSACAPLLLGGAFVGGGLMAVDRRTTGTQIEDQGLEIKASGKAVELMGKSAHVNVTAYNRIVLLTGEVPSEAGKQQLEQAVQRLENARSVVNELAVAGVSSLGSRSNDTVLSTKVKSSLLDAKDLPGSAVKVVTERAIVYLMGRVSEREARRATDIARGVSGVQKVVRVFEVVSEEELAETAPRTAGNR</sequence>
<dbReference type="SMART" id="SM00749">
    <property type="entry name" value="BON"/>
    <property type="match status" value="2"/>
</dbReference>
<dbReference type="Proteomes" id="UP001368500">
    <property type="component" value="Unassembled WGS sequence"/>
</dbReference>
<reference evidence="4 5" key="1">
    <citation type="submission" date="2024-04" db="EMBL/GenBank/DDBJ databases">
        <title>Novel species of the genus Ideonella isolated from streams.</title>
        <authorList>
            <person name="Lu H."/>
        </authorList>
    </citation>
    <scope>NUCLEOTIDE SEQUENCE [LARGE SCALE GENOMIC DNA]</scope>
    <source>
        <strain evidence="4 5">BYS139W</strain>
    </source>
</reference>
<proteinExistence type="predicted"/>
<feature type="signal peptide" evidence="2">
    <location>
        <begin position="1"/>
        <end position="19"/>
    </location>
</feature>
<dbReference type="PANTHER" id="PTHR34606:SF4">
    <property type="entry name" value="OUTER MEMBRANE LIPOPROTEIN DOLP"/>
    <property type="match status" value="1"/>
</dbReference>
<evidence type="ECO:0000256" key="1">
    <source>
        <dbReference type="ARBA" id="ARBA00022729"/>
    </source>
</evidence>
<keyword evidence="1 2" id="KW-0732">Signal</keyword>
<accession>A0ABU9BC71</accession>
<evidence type="ECO:0000256" key="2">
    <source>
        <dbReference type="SAM" id="SignalP"/>
    </source>
</evidence>
<feature type="domain" description="BON" evidence="3">
    <location>
        <begin position="121"/>
        <end position="188"/>
    </location>
</feature>
<feature type="domain" description="BON" evidence="3">
    <location>
        <begin position="40"/>
        <end position="112"/>
    </location>
</feature>
<dbReference type="PANTHER" id="PTHR34606">
    <property type="entry name" value="BON DOMAIN-CONTAINING PROTEIN"/>
    <property type="match status" value="1"/>
</dbReference>
<dbReference type="InterPro" id="IPR007055">
    <property type="entry name" value="BON_dom"/>
</dbReference>
<dbReference type="Gene3D" id="3.30.1340.30">
    <property type="match status" value="1"/>
</dbReference>
<protein>
    <submittedName>
        <fullName evidence="4">BON domain-containing protein</fullName>
    </submittedName>
</protein>